<feature type="transmembrane region" description="Helical" evidence="11">
    <location>
        <begin position="132"/>
        <end position="150"/>
    </location>
</feature>
<dbReference type="AlphaFoldDB" id="A0A6J4UQD4"/>
<dbReference type="SMART" id="SM01021">
    <property type="entry name" value="Bac_rhodopsin"/>
    <property type="match status" value="1"/>
</dbReference>
<accession>A0A6J4UQD4</accession>
<evidence type="ECO:0000256" key="7">
    <source>
        <dbReference type="ARBA" id="ARBA00022989"/>
    </source>
</evidence>
<evidence type="ECO:0000256" key="1">
    <source>
        <dbReference type="ARBA" id="ARBA00004141"/>
    </source>
</evidence>
<name>A0A6J4UQD4_9DEIN</name>
<feature type="transmembrane region" description="Helical" evidence="11">
    <location>
        <begin position="40"/>
        <end position="66"/>
    </location>
</feature>
<protein>
    <submittedName>
        <fullName evidence="12">Bacteriorhodopsin-like protein</fullName>
    </submittedName>
</protein>
<dbReference type="GO" id="GO:0016020">
    <property type="term" value="C:membrane"/>
    <property type="evidence" value="ECO:0007669"/>
    <property type="project" value="UniProtKB-SubCell"/>
</dbReference>
<keyword evidence="9 11" id="KW-0472">Membrane</keyword>
<dbReference type="GO" id="GO:0005216">
    <property type="term" value="F:monoatomic ion channel activity"/>
    <property type="evidence" value="ECO:0007669"/>
    <property type="project" value="InterPro"/>
</dbReference>
<comment type="subcellular location">
    <subcellularLocation>
        <location evidence="1">Membrane</location>
        <topology evidence="1">Multi-pass membrane protein</topology>
    </subcellularLocation>
</comment>
<dbReference type="GO" id="GO:0009881">
    <property type="term" value="F:photoreceptor activity"/>
    <property type="evidence" value="ECO:0007669"/>
    <property type="project" value="UniProtKB-KW"/>
</dbReference>
<feature type="transmembrane region" description="Helical" evidence="11">
    <location>
        <begin position="106"/>
        <end position="126"/>
    </location>
</feature>
<dbReference type="InterPro" id="IPR018229">
    <property type="entry name" value="Rhodopsin_retinal_BS"/>
</dbReference>
<dbReference type="Pfam" id="PF01036">
    <property type="entry name" value="Bac_rhodopsin"/>
    <property type="match status" value="1"/>
</dbReference>
<keyword evidence="7 11" id="KW-1133">Transmembrane helix</keyword>
<feature type="transmembrane region" description="Helical" evidence="11">
    <location>
        <begin position="6"/>
        <end position="28"/>
    </location>
</feature>
<evidence type="ECO:0000256" key="8">
    <source>
        <dbReference type="ARBA" id="ARBA00022991"/>
    </source>
</evidence>
<dbReference type="PANTHER" id="PTHR28286:SF2">
    <property type="entry name" value="BACTERIORHODOPSIN _OPSIN, NOPA (EUROFUNG)"/>
    <property type="match status" value="1"/>
</dbReference>
<keyword evidence="8" id="KW-0157">Chromophore</keyword>
<proteinExistence type="inferred from homology"/>
<evidence type="ECO:0000256" key="2">
    <source>
        <dbReference type="ARBA" id="ARBA00008130"/>
    </source>
</evidence>
<feature type="transmembrane region" description="Helical" evidence="11">
    <location>
        <begin position="78"/>
        <end position="99"/>
    </location>
</feature>
<dbReference type="PRINTS" id="PR00251">
    <property type="entry name" value="BACTRLOPSIN"/>
</dbReference>
<sequence length="245" mass="26521">MTAATQTWYWLGALGMMIGALYFGLGAFSARKLNDDRAEVLYQLTFFISIIATVLYLALASGYGGIDDGEGPGTRTVWIRYVTWILSTPLLILVLTYLGRSRLTTTTALLGSNTLMIATGFLATIARDSSKYTFYVLSLGAFLAIIYLLVVPYRQEAKAAYPDKGGAFDRLVGVHVVLWALYPIVWILSPEGWGLYGSTMEASLFTILDILSKVGFGLLAVATLAQITGSKIANPANLGRPEGAH</sequence>
<keyword evidence="6" id="KW-0681">Retinal protein</keyword>
<reference evidence="12" key="1">
    <citation type="submission" date="2020-02" db="EMBL/GenBank/DDBJ databases">
        <authorList>
            <person name="Meier V. D."/>
        </authorList>
    </citation>
    <scope>NUCLEOTIDE SEQUENCE</scope>
    <source>
        <strain evidence="12">AVDCRST_MAG86</strain>
    </source>
</reference>
<evidence type="ECO:0000256" key="11">
    <source>
        <dbReference type="SAM" id="Phobius"/>
    </source>
</evidence>
<evidence type="ECO:0000256" key="10">
    <source>
        <dbReference type="ARBA" id="ARBA00023170"/>
    </source>
</evidence>
<keyword evidence="4" id="KW-0716">Sensory transduction</keyword>
<evidence type="ECO:0000256" key="5">
    <source>
        <dbReference type="ARBA" id="ARBA00022692"/>
    </source>
</evidence>
<evidence type="ECO:0000256" key="6">
    <source>
        <dbReference type="ARBA" id="ARBA00022925"/>
    </source>
</evidence>
<keyword evidence="10" id="KW-0675">Receptor</keyword>
<dbReference type="GO" id="GO:0007602">
    <property type="term" value="P:phototransduction"/>
    <property type="evidence" value="ECO:0007669"/>
    <property type="project" value="UniProtKB-KW"/>
</dbReference>
<feature type="transmembrane region" description="Helical" evidence="11">
    <location>
        <begin position="204"/>
        <end position="225"/>
    </location>
</feature>
<gene>
    <name evidence="12" type="ORF">AVDCRST_MAG86-31</name>
</gene>
<feature type="transmembrane region" description="Helical" evidence="11">
    <location>
        <begin position="171"/>
        <end position="189"/>
    </location>
</feature>
<dbReference type="EMBL" id="CADCWP010000004">
    <property type="protein sequence ID" value="CAA9553650.1"/>
    <property type="molecule type" value="Genomic_DNA"/>
</dbReference>
<dbReference type="Gene3D" id="1.20.1070.10">
    <property type="entry name" value="Rhodopsin 7-helix transmembrane proteins"/>
    <property type="match status" value="1"/>
</dbReference>
<organism evidence="12">
    <name type="scientific">uncultured Truepera sp</name>
    <dbReference type="NCBI Taxonomy" id="543023"/>
    <lineage>
        <taxon>Bacteria</taxon>
        <taxon>Thermotogati</taxon>
        <taxon>Deinococcota</taxon>
        <taxon>Deinococci</taxon>
        <taxon>Trueperales</taxon>
        <taxon>Trueperaceae</taxon>
        <taxon>Truepera</taxon>
        <taxon>environmental samples</taxon>
    </lineage>
</organism>
<evidence type="ECO:0000313" key="12">
    <source>
        <dbReference type="EMBL" id="CAA9553650.1"/>
    </source>
</evidence>
<comment type="similarity">
    <text evidence="2">Belongs to the archaeal/bacterial/fungal opsin family.</text>
</comment>
<dbReference type="PANTHER" id="PTHR28286">
    <property type="match status" value="1"/>
</dbReference>
<keyword evidence="5 11" id="KW-0812">Transmembrane</keyword>
<dbReference type="SUPFAM" id="SSF81321">
    <property type="entry name" value="Family A G protein-coupled receptor-like"/>
    <property type="match status" value="1"/>
</dbReference>
<evidence type="ECO:0000256" key="3">
    <source>
        <dbReference type="ARBA" id="ARBA00022543"/>
    </source>
</evidence>
<dbReference type="PROSITE" id="PS00950">
    <property type="entry name" value="BACTERIAL_OPSIN_1"/>
    <property type="match status" value="1"/>
</dbReference>
<evidence type="ECO:0000256" key="4">
    <source>
        <dbReference type="ARBA" id="ARBA00022606"/>
    </source>
</evidence>
<dbReference type="InterPro" id="IPR001425">
    <property type="entry name" value="Arc/bac/fun_rhodopsins"/>
</dbReference>
<keyword evidence="3" id="KW-0600">Photoreceptor protein</keyword>
<evidence type="ECO:0000256" key="9">
    <source>
        <dbReference type="ARBA" id="ARBA00023136"/>
    </source>
</evidence>